<keyword evidence="4" id="KW-1185">Reference proteome</keyword>
<evidence type="ECO:0000313" key="4">
    <source>
        <dbReference type="Proteomes" id="UP000007509"/>
    </source>
</evidence>
<reference evidence="3 4" key="1">
    <citation type="journal article" date="2012" name="J. Bacteriol.">
        <title>Twenty-one genome sequences from Pseudomonas species and 19 genome sequences from diverse bacteria isolated from the rhizosphere and endosphere of Populus deltoides.</title>
        <authorList>
            <person name="Brown S.D."/>
            <person name="Utturkar S.M."/>
            <person name="Klingeman D.M."/>
            <person name="Johnson C.M."/>
            <person name="Martin S.L."/>
            <person name="Land M.L."/>
            <person name="Lu T.Y."/>
            <person name="Schadt C.W."/>
            <person name="Doktycz M.J."/>
            <person name="Pelletier D.A."/>
        </authorList>
    </citation>
    <scope>NUCLEOTIDE SEQUENCE [LARGE SCALE GENOMIC DNA]</scope>
    <source>
        <strain evidence="3 4">CF314</strain>
    </source>
</reference>
<dbReference type="Gene3D" id="2.60.120.200">
    <property type="match status" value="1"/>
</dbReference>
<protein>
    <submittedName>
        <fullName evidence="3">Por secretion system C-terminal sorting domain containing protein</fullName>
    </submittedName>
</protein>
<comment type="caution">
    <text evidence="3">The sequence shown here is derived from an EMBL/GenBank/DDBJ whole genome shotgun (WGS) entry which is preliminary data.</text>
</comment>
<feature type="domain" description="Secretion system C-terminal sorting" evidence="2">
    <location>
        <begin position="196"/>
        <end position="259"/>
    </location>
</feature>
<gene>
    <name evidence="3" type="ORF">PMI13_04145</name>
</gene>
<dbReference type="InterPro" id="IPR026444">
    <property type="entry name" value="Secre_tail"/>
</dbReference>
<dbReference type="NCBIfam" id="TIGR04183">
    <property type="entry name" value="Por_Secre_tail"/>
    <property type="match status" value="1"/>
</dbReference>
<organism evidence="3 4">
    <name type="scientific">Chryseobacterium populi</name>
    <dbReference type="NCBI Taxonomy" id="1144316"/>
    <lineage>
        <taxon>Bacteria</taxon>
        <taxon>Pseudomonadati</taxon>
        <taxon>Bacteroidota</taxon>
        <taxon>Flavobacteriia</taxon>
        <taxon>Flavobacteriales</taxon>
        <taxon>Weeksellaceae</taxon>
        <taxon>Chryseobacterium group</taxon>
        <taxon>Chryseobacterium</taxon>
    </lineage>
</organism>
<proteinExistence type="predicted"/>
<name>J2SPN0_9FLAO</name>
<evidence type="ECO:0000256" key="1">
    <source>
        <dbReference type="ARBA" id="ARBA00022729"/>
    </source>
</evidence>
<sequence>MNKKLFFCAVILGIKISAQCNSVNLPYTEDFESVTTPALPSCTTIENAGSGTDWYTNQDTFTGITTKALTYKSNENPANTWFFTPGLNLTAGVEYKVTYKYSGTNFIFPENLKVAYGINANSSSMTNLLADHPDIVNNNISSGNVAFTPTATGVYYIGFNCYSNGYTWLLTLDDINVTTSQLSTAEVIRKNDAVTIYPNPFADVINITKAENIRSVSVTDISGKVVRTIHKPSSQVYLKEFIPGLYMLKMEMKDGSQKVIKAIKK</sequence>
<dbReference type="AlphaFoldDB" id="J2SPN0"/>
<dbReference type="Proteomes" id="UP000007509">
    <property type="component" value="Unassembled WGS sequence"/>
</dbReference>
<evidence type="ECO:0000259" key="2">
    <source>
        <dbReference type="Pfam" id="PF18962"/>
    </source>
</evidence>
<dbReference type="EMBL" id="AKJY01000118">
    <property type="protein sequence ID" value="EJL67477.1"/>
    <property type="molecule type" value="Genomic_DNA"/>
</dbReference>
<accession>J2SPN0</accession>
<dbReference type="Pfam" id="PF18962">
    <property type="entry name" value="Por_Secre_tail"/>
    <property type="match status" value="1"/>
</dbReference>
<dbReference type="PATRIC" id="fig|1144316.3.peg.4146"/>
<evidence type="ECO:0000313" key="3">
    <source>
        <dbReference type="EMBL" id="EJL67477.1"/>
    </source>
</evidence>
<keyword evidence="1" id="KW-0732">Signal</keyword>